<accession>A0ABD8G4H3</accession>
<feature type="region of interest" description="Disordered" evidence="1">
    <location>
        <begin position="89"/>
        <end position="199"/>
    </location>
</feature>
<dbReference type="AlphaFoldDB" id="A0ABD8G4H3"/>
<evidence type="ECO:0000313" key="3">
    <source>
        <dbReference type="RefSeq" id="WP_342668669.1"/>
    </source>
</evidence>
<reference evidence="3" key="1">
    <citation type="submission" date="2025-08" db="UniProtKB">
        <authorList>
            <consortium name="RefSeq"/>
        </authorList>
    </citation>
    <scope>IDENTIFICATION</scope>
</reference>
<evidence type="ECO:0000256" key="1">
    <source>
        <dbReference type="SAM" id="MobiDB-lite"/>
    </source>
</evidence>
<evidence type="ECO:0000313" key="2">
    <source>
        <dbReference type="Proteomes" id="UP000675920"/>
    </source>
</evidence>
<feature type="compositionally biased region" description="Low complexity" evidence="1">
    <location>
        <begin position="168"/>
        <end position="188"/>
    </location>
</feature>
<proteinExistence type="predicted"/>
<sequence>MRPPLLVASALALTLFLPGCDKLTALTGNSKADIEAEGKAIGSACRHAGRAIEDCFTLNAKANKAAIFEGWREMNDYMTKNKIEVVAPVVPRDPPKPPPVPAPATAAAPPEPEHAAPPPDDSKSRTKRSRSGQQADLPRDTPVRVANAPDLAADPRAVLQERRGGTPEHGAASGHAAAGEGHAGSTEHAPPPRVTAVGASEIQRMKAYANTP</sequence>
<dbReference type="Proteomes" id="UP000675920">
    <property type="component" value="Unplaced"/>
</dbReference>
<protein>
    <submittedName>
        <fullName evidence="3">Uncharacterized protein</fullName>
    </submittedName>
</protein>
<dbReference type="RefSeq" id="WP_342668669.1">
    <property type="nucleotide sequence ID" value="NZ_AXWS01000008.1"/>
</dbReference>
<organism evidence="2 3">
    <name type="scientific">Derxia gummosa DSM 723</name>
    <dbReference type="NCBI Taxonomy" id="1121388"/>
    <lineage>
        <taxon>Bacteria</taxon>
        <taxon>Pseudomonadati</taxon>
        <taxon>Pseudomonadota</taxon>
        <taxon>Betaproteobacteria</taxon>
        <taxon>Burkholderiales</taxon>
        <taxon>Alcaligenaceae</taxon>
        <taxon>Derxia</taxon>
    </lineage>
</organism>
<keyword evidence="2" id="KW-1185">Reference proteome</keyword>
<name>A0ABD8G4H3_9BURK</name>